<keyword evidence="2" id="KW-1185">Reference proteome</keyword>
<proteinExistence type="predicted"/>
<gene>
    <name evidence="1" type="ORF">JIN84_01025</name>
</gene>
<accession>A0A934V9V4</accession>
<dbReference type="RefSeq" id="WP_200349149.1">
    <property type="nucleotide sequence ID" value="NZ_BAABHZ010000005.1"/>
</dbReference>
<dbReference type="EMBL" id="JAENIK010000001">
    <property type="protein sequence ID" value="MBK1814191.1"/>
    <property type="molecule type" value="Genomic_DNA"/>
</dbReference>
<organism evidence="1 2">
    <name type="scientific">Luteolibacter yonseiensis</name>
    <dbReference type="NCBI Taxonomy" id="1144680"/>
    <lineage>
        <taxon>Bacteria</taxon>
        <taxon>Pseudomonadati</taxon>
        <taxon>Verrucomicrobiota</taxon>
        <taxon>Verrucomicrobiia</taxon>
        <taxon>Verrucomicrobiales</taxon>
        <taxon>Verrucomicrobiaceae</taxon>
        <taxon>Luteolibacter</taxon>
    </lineage>
</organism>
<protein>
    <recommendedName>
        <fullName evidence="3">EcsC family protein</fullName>
    </recommendedName>
</protein>
<dbReference type="AlphaFoldDB" id="A0A934V9V4"/>
<reference evidence="1" key="1">
    <citation type="submission" date="2021-01" db="EMBL/GenBank/DDBJ databases">
        <title>Modified the classification status of verrucomicrobia.</title>
        <authorList>
            <person name="Feng X."/>
        </authorList>
    </citation>
    <scope>NUCLEOTIDE SEQUENCE</scope>
    <source>
        <strain evidence="1">JCM 18052</strain>
    </source>
</reference>
<name>A0A934V9V4_9BACT</name>
<evidence type="ECO:0008006" key="3">
    <source>
        <dbReference type="Google" id="ProtNLM"/>
    </source>
</evidence>
<evidence type="ECO:0000313" key="1">
    <source>
        <dbReference type="EMBL" id="MBK1814191.1"/>
    </source>
</evidence>
<sequence length="212" mass="23041">MESDDRGAELAPPAENPFLRVLENLALQIPTSNEPVSTNPGKRAAEIVRTAGLMAGALSATLAVPPGPMGMLTVIPDLLKVWQIQQQMVADIAACYGKTSLLNRQMMVYCLFRHGAAMLLRDVVARVGERVIIRRGSLRIIQQTLRKIGIHVTQKAVGKSLSRWLPIVGPVLIGGYSMMDTRKVGKTAIDTFSREIEIEEGAEVIDVTATVL</sequence>
<dbReference type="Proteomes" id="UP000600139">
    <property type="component" value="Unassembled WGS sequence"/>
</dbReference>
<comment type="caution">
    <text evidence="1">The sequence shown here is derived from an EMBL/GenBank/DDBJ whole genome shotgun (WGS) entry which is preliminary data.</text>
</comment>
<evidence type="ECO:0000313" key="2">
    <source>
        <dbReference type="Proteomes" id="UP000600139"/>
    </source>
</evidence>